<evidence type="ECO:0000256" key="6">
    <source>
        <dbReference type="ARBA" id="ARBA00022927"/>
    </source>
</evidence>
<evidence type="ECO:0000313" key="12">
    <source>
        <dbReference type="Proteomes" id="UP001412239"/>
    </source>
</evidence>
<dbReference type="GO" id="GO:0070628">
    <property type="term" value="F:proteasome binding"/>
    <property type="evidence" value="ECO:0007669"/>
    <property type="project" value="TreeGrafter"/>
</dbReference>
<evidence type="ECO:0000256" key="10">
    <source>
        <dbReference type="SAM" id="MobiDB-lite"/>
    </source>
</evidence>
<evidence type="ECO:0000256" key="8">
    <source>
        <dbReference type="ARBA" id="ARBA00025651"/>
    </source>
</evidence>
<accession>A0A292PYL6</accession>
<dbReference type="GO" id="GO:0005737">
    <property type="term" value="C:cytoplasm"/>
    <property type="evidence" value="ECO:0007669"/>
    <property type="project" value="UniProtKB-SubCell"/>
</dbReference>
<comment type="similarity">
    <text evidence="1 9">Belongs to the cut8/STS1 family.</text>
</comment>
<dbReference type="InterPro" id="IPR038422">
    <property type="entry name" value="Cut8/Sts1_sf"/>
</dbReference>
<comment type="subcellular location">
    <subcellularLocation>
        <location evidence="9">Cytoplasm</location>
    </subcellularLocation>
    <subcellularLocation>
        <location evidence="9">Nucleus</location>
    </subcellularLocation>
</comment>
<dbReference type="GO" id="GO:0015031">
    <property type="term" value="P:protein transport"/>
    <property type="evidence" value="ECO:0007669"/>
    <property type="project" value="UniProtKB-UniRule"/>
</dbReference>
<dbReference type="GO" id="GO:0031965">
    <property type="term" value="C:nuclear membrane"/>
    <property type="evidence" value="ECO:0007669"/>
    <property type="project" value="TreeGrafter"/>
</dbReference>
<dbReference type="GO" id="GO:0071630">
    <property type="term" value="P:nuclear protein quality control by the ubiquitin-proteasome system"/>
    <property type="evidence" value="ECO:0007669"/>
    <property type="project" value="UniProtKB-UniRule"/>
</dbReference>
<gene>
    <name evidence="11" type="ORF">GSTUAT00004331001</name>
</gene>
<reference evidence="11" key="1">
    <citation type="submission" date="2015-10" db="EMBL/GenBank/DDBJ databases">
        <authorList>
            <person name="Regsiter A."/>
            <person name="william w."/>
        </authorList>
    </citation>
    <scope>NUCLEOTIDE SEQUENCE</scope>
    <source>
        <strain evidence="11">Montdore</strain>
    </source>
</reference>
<evidence type="ECO:0000313" key="11">
    <source>
        <dbReference type="EMBL" id="CUS11583.1"/>
    </source>
</evidence>
<dbReference type="Gene3D" id="1.20.58.1590">
    <property type="entry name" value="Tethering factor for nuclear proteasome Cut8/Sts1"/>
    <property type="match status" value="1"/>
</dbReference>
<evidence type="ECO:0000256" key="1">
    <source>
        <dbReference type="ARBA" id="ARBA00006199"/>
    </source>
</evidence>
<feature type="non-terminal residue" evidence="11">
    <location>
        <position position="305"/>
    </location>
</feature>
<keyword evidence="12" id="KW-1185">Reference proteome</keyword>
<organism evidence="11 12">
    <name type="scientific">Tuber aestivum</name>
    <name type="common">summer truffle</name>
    <dbReference type="NCBI Taxonomy" id="59557"/>
    <lineage>
        <taxon>Eukaryota</taxon>
        <taxon>Fungi</taxon>
        <taxon>Dikarya</taxon>
        <taxon>Ascomycota</taxon>
        <taxon>Pezizomycotina</taxon>
        <taxon>Pezizomycetes</taxon>
        <taxon>Pezizales</taxon>
        <taxon>Tuberaceae</taxon>
        <taxon>Tuber</taxon>
    </lineage>
</organism>
<protein>
    <recommendedName>
        <fullName evidence="3 9">Tethering factor for nuclear proteasome STS1</fullName>
    </recommendedName>
</protein>
<keyword evidence="4 9" id="KW-0813">Transport</keyword>
<evidence type="ECO:0000256" key="3">
    <source>
        <dbReference type="ARBA" id="ARBA00016204"/>
    </source>
</evidence>
<keyword evidence="6 9" id="KW-0653">Protein transport</keyword>
<dbReference type="PANTHER" id="PTHR28032">
    <property type="entry name" value="FI02826P"/>
    <property type="match status" value="1"/>
</dbReference>
<feature type="compositionally biased region" description="Polar residues" evidence="10">
    <location>
        <begin position="53"/>
        <end position="71"/>
    </location>
</feature>
<name>A0A292PYL6_9PEZI</name>
<dbReference type="GO" id="GO:0031144">
    <property type="term" value="P:proteasome localization"/>
    <property type="evidence" value="ECO:0007669"/>
    <property type="project" value="UniProtKB-UniRule"/>
</dbReference>
<dbReference type="Pfam" id="PF08559">
    <property type="entry name" value="Cut8"/>
    <property type="match status" value="1"/>
</dbReference>
<evidence type="ECO:0000256" key="4">
    <source>
        <dbReference type="ARBA" id="ARBA00022448"/>
    </source>
</evidence>
<dbReference type="Proteomes" id="UP001412239">
    <property type="component" value="Unassembled WGS sequence"/>
</dbReference>
<dbReference type="FunFam" id="1.20.58.1590:FF:000001">
    <property type="entry name" value="Tethering factor for nuclear proteasome STS1"/>
    <property type="match status" value="1"/>
</dbReference>
<evidence type="ECO:0000256" key="7">
    <source>
        <dbReference type="ARBA" id="ARBA00023242"/>
    </source>
</evidence>
<feature type="compositionally biased region" description="Basic and acidic residues" evidence="10">
    <location>
        <begin position="35"/>
        <end position="44"/>
    </location>
</feature>
<dbReference type="PANTHER" id="PTHR28032:SF1">
    <property type="entry name" value="FI02826P"/>
    <property type="match status" value="1"/>
</dbReference>
<comment type="subunit">
    <text evidence="2 9">Binds the proteasome.</text>
</comment>
<evidence type="ECO:0000256" key="9">
    <source>
        <dbReference type="RuleBase" id="RU368013"/>
    </source>
</evidence>
<dbReference type="EMBL" id="LN891017">
    <property type="protein sequence ID" value="CUS11583.1"/>
    <property type="molecule type" value="Genomic_DNA"/>
</dbReference>
<feature type="region of interest" description="Disordered" evidence="10">
    <location>
        <begin position="1"/>
        <end position="85"/>
    </location>
</feature>
<comment type="function">
    <text evidence="8 9">Involved in ubiquitin-mediated protein degradation. Regulatory factor in the ubiquitin/proteasome pathway that controls the turnover of proteasome substrates. Targets proteasomes to the nucleus and facilitates the degradation of nuclear proteins.</text>
</comment>
<evidence type="ECO:0000256" key="5">
    <source>
        <dbReference type="ARBA" id="ARBA00022490"/>
    </source>
</evidence>
<keyword evidence="7 9" id="KW-0539">Nucleus</keyword>
<keyword evidence="5 9" id="KW-0963">Cytoplasm</keyword>
<evidence type="ECO:0000256" key="2">
    <source>
        <dbReference type="ARBA" id="ARBA00011464"/>
    </source>
</evidence>
<dbReference type="InterPro" id="IPR013868">
    <property type="entry name" value="Cut8/Sts1_fam"/>
</dbReference>
<proteinExistence type="inferred from homology"/>
<dbReference type="AlphaFoldDB" id="A0A292PYL6"/>
<sequence length="305" mass="33768">MNTIMNPLHFHHPPSPPRLSPPVWLTILPGGRKRKVDDDGRPDDSGYPEDEQMNTSPSHSPNAYNRPTHSQNRIKRQRNNVSGRPLPLSRLLETVDVNALKSILQVMCDRHPELTTEVSSLVPRPTVSSALSTLNNYESSVRSAFPYGGNSTGDYAYNRVRPALMELLDALSDYTPHFLPPNEAQASTSLAFLDEATNIIHRLPTWDNPVHNHSKNMAYEEIAKAWVLVVQEAAKRGAGIGLHTGGWDMKLGKHVEQSGGRMQAALTQMRQSVGWMGDSGNGQRRIGGLGFNMHSTGVQVSVRSW</sequence>